<protein>
    <submittedName>
        <fullName evidence="2">Uncharacterized protein N616L</fullName>
    </submittedName>
</protein>
<name>A7J7X0_PBCVF</name>
<dbReference type="GeneID" id="5364400"/>
<dbReference type="SMART" id="SM00497">
    <property type="entry name" value="IENR1"/>
    <property type="match status" value="3"/>
</dbReference>
<dbReference type="KEGG" id="vg:5364400"/>
<dbReference type="GO" id="GO:0004519">
    <property type="term" value="F:endonuclease activity"/>
    <property type="evidence" value="ECO:0007669"/>
    <property type="project" value="InterPro"/>
</dbReference>
<sequence length="381" mass="43528">MSLKIFALDALLRSNANVDNPRKIAEMIFKPFDEKLHNNISNAIYKFRCLINKPTEYIGQTTQMLYERFKGHRYPTSTMYISRALTKHGWDNFEKMFYECPEERLNDHETFWITVLGTHADMYPGGYNLTMGGEGTKLSPEQKAARSGANHWVSRPAYQYNVFCGTKMDEFAAISEAALCTGIDRTNITECINGNYRSAGGFFWSDHELDNVEVQDLISKKLGYHWCNKSVYQYDIKTGVLIGEYTSQIEANEKTGVNAAHICECVKGNRQTAGNFYWSDHCLAGGEIHMLISKKLWEIYGKAVYRFTKNDNVFIDWFLSAKSAKEVLELYDTADMNIRSCANPKLKRSSAYGYRWSYDPPSDIDIGPPRSCLNGLYVLPS</sequence>
<evidence type="ECO:0000259" key="1">
    <source>
        <dbReference type="SMART" id="SM00465"/>
    </source>
</evidence>
<dbReference type="InterPro" id="IPR006350">
    <property type="entry name" value="Intron_endoG1"/>
</dbReference>
<reference evidence="2 3" key="1">
    <citation type="journal article" date="2007" name="Virology">
        <title>Sequence and annotation of the 314-kb MT325 and the 321-kb FR483 viruses that infect Chlorella Pbi.</title>
        <authorList>
            <person name="Fitzgerald L.A."/>
            <person name="Graves M.V."/>
            <person name="Li X."/>
            <person name="Feldblyum T."/>
            <person name="Hartigan J."/>
            <person name="Van Etten J.L."/>
        </authorList>
    </citation>
    <scope>NUCLEOTIDE SEQUENCE [LARGE SCALE GENOMIC DNA]</scope>
    <source>
        <strain evidence="2 3">FR483</strain>
    </source>
</reference>
<dbReference type="SUPFAM" id="SSF82771">
    <property type="entry name" value="GIY-YIG endonuclease"/>
    <property type="match status" value="1"/>
</dbReference>
<dbReference type="InterPro" id="IPR010896">
    <property type="entry name" value="NUMOD1"/>
</dbReference>
<dbReference type="SUPFAM" id="SSF64496">
    <property type="entry name" value="DNA-binding domain of intron-encoded endonucleases"/>
    <property type="match status" value="1"/>
</dbReference>
<accession>A7J7X0</accession>
<organism evidence="2 3">
    <name type="scientific">Paramecium bursaria Chlorella virus FR483</name>
    <name type="common">PBCV-FR483</name>
    <dbReference type="NCBI Taxonomy" id="399781"/>
    <lineage>
        <taxon>Viruses</taxon>
        <taxon>Varidnaviria</taxon>
        <taxon>Bamfordvirae</taxon>
        <taxon>Nucleocytoviricota</taxon>
        <taxon>Megaviricetes</taxon>
        <taxon>Algavirales</taxon>
        <taxon>Phycodnaviridae</taxon>
        <taxon>Chlorovirus</taxon>
        <taxon>Chlorovirus conductrix</taxon>
        <taxon>Paramecium bursaria Chlorella virus A1</taxon>
    </lineage>
</organism>
<evidence type="ECO:0000313" key="3">
    <source>
        <dbReference type="Proteomes" id="UP000204095"/>
    </source>
</evidence>
<organismHost>
    <name type="scientific">Paramecium bursaria</name>
    <dbReference type="NCBI Taxonomy" id="74790"/>
</organismHost>
<gene>
    <name evidence="2" type="primary">N616L</name>
    <name evidence="2" type="ORF">FR483_N616L</name>
</gene>
<dbReference type="OrthoDB" id="21336at10239"/>
<feature type="domain" description="GIY-YIG" evidence="1">
    <location>
        <begin position="41"/>
        <end position="133"/>
    </location>
</feature>
<dbReference type="Gene3D" id="3.40.1440.10">
    <property type="entry name" value="GIY-YIG endonuclease"/>
    <property type="match status" value="1"/>
</dbReference>
<dbReference type="SMART" id="SM00465">
    <property type="entry name" value="GIYc"/>
    <property type="match status" value="1"/>
</dbReference>
<dbReference type="Proteomes" id="UP000204095">
    <property type="component" value="Segment"/>
</dbReference>
<dbReference type="EMBL" id="DQ890022">
    <property type="protein sequence ID" value="ABT15901.1"/>
    <property type="molecule type" value="Genomic_DNA"/>
</dbReference>
<dbReference type="NCBIfam" id="TIGR01453">
    <property type="entry name" value="grpIintron_endo"/>
    <property type="match status" value="1"/>
</dbReference>
<dbReference type="RefSeq" id="YP_001426248.1">
    <property type="nucleotide sequence ID" value="NC_008603.1"/>
</dbReference>
<dbReference type="InterPro" id="IPR003647">
    <property type="entry name" value="Intron_nuc_1_rpt"/>
</dbReference>
<dbReference type="InterPro" id="IPR036388">
    <property type="entry name" value="WH-like_DNA-bd_sf"/>
</dbReference>
<dbReference type="Gene3D" id="1.10.10.10">
    <property type="entry name" value="Winged helix-like DNA-binding domain superfamily/Winged helix DNA-binding domain"/>
    <property type="match status" value="2"/>
</dbReference>
<evidence type="ECO:0000313" key="2">
    <source>
        <dbReference type="EMBL" id="ABT15901.1"/>
    </source>
</evidence>
<dbReference type="InterPro" id="IPR000305">
    <property type="entry name" value="GIY-YIG_endonuc"/>
</dbReference>
<dbReference type="InterPro" id="IPR035901">
    <property type="entry name" value="GIY-YIG_endonuc_sf"/>
</dbReference>
<dbReference type="Pfam" id="PF07453">
    <property type="entry name" value="NUMOD1"/>
    <property type="match status" value="1"/>
</dbReference>
<proteinExistence type="predicted"/>